<dbReference type="GO" id="GO:0005975">
    <property type="term" value="P:carbohydrate metabolic process"/>
    <property type="evidence" value="ECO:0007669"/>
    <property type="project" value="InterPro"/>
</dbReference>
<dbReference type="GeneID" id="7444403"/>
<evidence type="ECO:0000256" key="3">
    <source>
        <dbReference type="SAM" id="MobiDB-lite"/>
    </source>
</evidence>
<dbReference type="InterPro" id="IPR008928">
    <property type="entry name" value="6-hairpin_glycosidase_sf"/>
</dbReference>
<dbReference type="InterPro" id="IPR007184">
    <property type="entry name" value="Mannoside_phosphorylase"/>
</dbReference>
<evidence type="ECO:0000256" key="1">
    <source>
        <dbReference type="ARBA" id="ARBA00022676"/>
    </source>
</evidence>
<gene>
    <name evidence="4" type="ORF">THAPSDRAFT_11367</name>
</gene>
<evidence type="ECO:0000313" key="5">
    <source>
        <dbReference type="Proteomes" id="UP000001449"/>
    </source>
</evidence>
<proteinExistence type="predicted"/>
<dbReference type="GO" id="GO:0016757">
    <property type="term" value="F:glycosyltransferase activity"/>
    <property type="evidence" value="ECO:0007669"/>
    <property type="project" value="UniProtKB-KW"/>
</dbReference>
<dbReference type="Gene3D" id="1.50.10.10">
    <property type="match status" value="1"/>
</dbReference>
<dbReference type="Gene3D" id="2.60.120.260">
    <property type="entry name" value="Galactose-binding domain-like"/>
    <property type="match status" value="1"/>
</dbReference>
<dbReference type="SUPFAM" id="SSF75005">
    <property type="entry name" value="Arabinanase/levansucrase/invertase"/>
    <property type="match status" value="2"/>
</dbReference>
<dbReference type="Gene3D" id="2.115.10.20">
    <property type="entry name" value="Glycosyl hydrolase domain, family 43"/>
    <property type="match status" value="2"/>
</dbReference>
<organism evidence="4 5">
    <name type="scientific">Thalassiosira pseudonana</name>
    <name type="common">Marine diatom</name>
    <name type="synonym">Cyclotella nana</name>
    <dbReference type="NCBI Taxonomy" id="35128"/>
    <lineage>
        <taxon>Eukaryota</taxon>
        <taxon>Sar</taxon>
        <taxon>Stramenopiles</taxon>
        <taxon>Ochrophyta</taxon>
        <taxon>Bacillariophyta</taxon>
        <taxon>Coscinodiscophyceae</taxon>
        <taxon>Thalassiosirophycidae</taxon>
        <taxon>Thalassiosirales</taxon>
        <taxon>Thalassiosiraceae</taxon>
        <taxon>Thalassiosira</taxon>
    </lineage>
</organism>
<reference evidence="4 5" key="1">
    <citation type="journal article" date="2004" name="Science">
        <title>The genome of the diatom Thalassiosira pseudonana: ecology, evolution, and metabolism.</title>
        <authorList>
            <person name="Armbrust E.V."/>
            <person name="Berges J.A."/>
            <person name="Bowler C."/>
            <person name="Green B.R."/>
            <person name="Martinez D."/>
            <person name="Putnam N.H."/>
            <person name="Zhou S."/>
            <person name="Allen A.E."/>
            <person name="Apt K.E."/>
            <person name="Bechner M."/>
            <person name="Brzezinski M.A."/>
            <person name="Chaal B.K."/>
            <person name="Chiovitti A."/>
            <person name="Davis A.K."/>
            <person name="Demarest M.S."/>
            <person name="Detter J.C."/>
            <person name="Glavina T."/>
            <person name="Goodstein D."/>
            <person name="Hadi M.Z."/>
            <person name="Hellsten U."/>
            <person name="Hildebrand M."/>
            <person name="Jenkins B.D."/>
            <person name="Jurka J."/>
            <person name="Kapitonov V.V."/>
            <person name="Kroger N."/>
            <person name="Lau W.W."/>
            <person name="Lane T.W."/>
            <person name="Larimer F.W."/>
            <person name="Lippmeier J.C."/>
            <person name="Lucas S."/>
            <person name="Medina M."/>
            <person name="Montsant A."/>
            <person name="Obornik M."/>
            <person name="Parker M.S."/>
            <person name="Palenik B."/>
            <person name="Pazour G.J."/>
            <person name="Richardson P.M."/>
            <person name="Rynearson T.A."/>
            <person name="Saito M.A."/>
            <person name="Schwartz D.C."/>
            <person name="Thamatrakoln K."/>
            <person name="Valentin K."/>
            <person name="Vardi A."/>
            <person name="Wilkerson F.P."/>
            <person name="Rokhsar D.S."/>
        </authorList>
    </citation>
    <scope>NUCLEOTIDE SEQUENCE [LARGE SCALE GENOMIC DNA]</scope>
    <source>
        <strain evidence="4 5">CCMP1335</strain>
    </source>
</reference>
<evidence type="ECO:0000313" key="4">
    <source>
        <dbReference type="EMBL" id="EED86494.1"/>
    </source>
</evidence>
<accession>B8LDT7</accession>
<dbReference type="EMBL" id="DS999421">
    <property type="protein sequence ID" value="EED86494.1"/>
    <property type="molecule type" value="Genomic_DNA"/>
</dbReference>
<feature type="region of interest" description="Disordered" evidence="3">
    <location>
        <begin position="10"/>
        <end position="33"/>
    </location>
</feature>
<dbReference type="eggNOG" id="ENOG502SH2G">
    <property type="taxonomic scope" value="Eukaryota"/>
</dbReference>
<dbReference type="KEGG" id="tps:THAPSDRAFT_11367"/>
<dbReference type="PaxDb" id="35128-Thaps11367"/>
<dbReference type="SUPFAM" id="SSF48208">
    <property type="entry name" value="Six-hairpin glycosidases"/>
    <property type="match status" value="1"/>
</dbReference>
<dbReference type="InParanoid" id="B8LDT7"/>
<dbReference type="PANTHER" id="PTHR34987">
    <property type="entry name" value="C, PUTATIVE (AFU_ORTHOLOGUE AFUA_3G02880)-RELATED"/>
    <property type="match status" value="1"/>
</dbReference>
<keyword evidence="2" id="KW-0808">Transferase</keyword>
<dbReference type="Pfam" id="PF04041">
    <property type="entry name" value="Glyco_hydro_130"/>
    <property type="match status" value="1"/>
</dbReference>
<keyword evidence="1" id="KW-0328">Glycosyltransferase</keyword>
<evidence type="ECO:0008006" key="6">
    <source>
        <dbReference type="Google" id="ProtNLM"/>
    </source>
</evidence>
<dbReference type="Gene3D" id="2.60.420.10">
    <property type="entry name" value="Maltose phosphorylase, domain 3"/>
    <property type="match status" value="1"/>
</dbReference>
<dbReference type="AlphaFoldDB" id="B8LDT7"/>
<evidence type="ECO:0000256" key="2">
    <source>
        <dbReference type="ARBA" id="ARBA00022679"/>
    </source>
</evidence>
<dbReference type="Proteomes" id="UP000001449">
    <property type="component" value="Unassembled WGS sequence"/>
</dbReference>
<dbReference type="InterPro" id="IPR012341">
    <property type="entry name" value="6hp_glycosidase-like_sf"/>
</dbReference>
<sequence length="1168" mass="132905">MVQWIRCVIPPSAPNTETSQKEDNKSEGTASSRCNVIRSDVDAHADGSATNLNHATHHTYYGPGELELYRHVQLQQDAKAAKLNVYYPGRWHRHSPRACFRVVFGDCFQLPFGGDDGCGNVDDTVVLKFRSNARIISARWLQQKKSCSLRWESNAALTENGTVYDHTLLLSSSVVDIDETEQLPEYSSESMLKLELDSQFPDMSDEEDIYGKLYPPPCVTLQTTYRGSQNQRASVLTLAADWGNTVWEWKCTTANAEVANEEWVPITMYWAYSADVADELESSPLTLPHQMELSHVDTIQPVRAIPLAEIEVEDTNCSVLYDFGKELLGKVCLITSSATTDISNVQLRVGETLSEAMNDAEEHFEQSTELSYGNHGLVSAHLLAFRYVRIIFNNSNIPPDATVECRASMPPLAKCGFFSSSNDCPNSELDNQIWRSAADTLQLCIHNNFILDGIKRDRLPWAGDLAVSIMANAYSFRDEECIRWTLVVSGRCGIDRLHGSDDTANDTTSGYDATRAPVEESHVNGILDYSLWYIISHWLYQRYFEDASFLHQEWRVVEMRLVNLIQFCCDKDEGWLSMSEDDWVFIDWVSDINKNASLQTLWWWALECGTLMAEKMDLPENNTTKRLICDTQSRLEESFLAMQDIQNGYSRHAHILRVISGLYNRLDDKASEGDWSNPDSSIERWQVLAKIRKLQDASREALLGEELINVGTPYFKHLECLAICRLQDRYIALERIRRYWGGMLSSGATTFYEAYEEGETSEEVANYYDRPFGRSLCHVWGSGPVTLLPEIVLGLRPLSDGWNEWACDPLEDFVSTVSATTMTKFGLIEVHLNPTELRVSVPEGTTMLLMEKVYAAGSYCIPRNLFMSTETIHRWSMKYRGWQYHPDHVIPSNPKIPGYEDIQMVDVPTVNLLPARRIQVYQLPDDDTFYMSFIGFDGNGYQSFVAESIDLLDWTDHRLAMGYGEEGSFDFGGAVLGAYLYENYDVDANRILKKIDGRFYSLYGAYSKKGSYEIDPGCQGLASSEDGLVWKREKEESVLSILGPGNVKEWEKDSIYQPWLVEHEGKYYNFYNAKQMPQWVEQLGLATSTDLHDWKRHKDNPILCVGTDKTIYNGYDTQFCSDAKVFWDKDVSSWVMFYFGVGKGGAHIMIAFSKDLVHWSEEMEEVLG</sequence>
<keyword evidence="5" id="KW-1185">Reference proteome</keyword>
<dbReference type="PANTHER" id="PTHR34987:SF6">
    <property type="entry name" value="ALPHA-L-RHAMNOSIDASE SIX-HAIRPIN GLYCOSIDASE DOMAIN-CONTAINING PROTEIN"/>
    <property type="match status" value="1"/>
</dbReference>
<protein>
    <recommendedName>
        <fullName evidence="6">Alpha-L-rhamnosidase six-hairpin glycosidase domain-containing protein</fullName>
    </recommendedName>
</protein>
<dbReference type="HOGENOM" id="CLU_274469_0_0_1"/>
<reference evidence="4 5" key="2">
    <citation type="journal article" date="2008" name="Nature">
        <title>The Phaeodactylum genome reveals the evolutionary history of diatom genomes.</title>
        <authorList>
            <person name="Bowler C."/>
            <person name="Allen A.E."/>
            <person name="Badger J.H."/>
            <person name="Grimwood J."/>
            <person name="Jabbari K."/>
            <person name="Kuo A."/>
            <person name="Maheswari U."/>
            <person name="Martens C."/>
            <person name="Maumus F."/>
            <person name="Otillar R.P."/>
            <person name="Rayko E."/>
            <person name="Salamov A."/>
            <person name="Vandepoele K."/>
            <person name="Beszteri B."/>
            <person name="Gruber A."/>
            <person name="Heijde M."/>
            <person name="Katinka M."/>
            <person name="Mock T."/>
            <person name="Valentin K."/>
            <person name="Verret F."/>
            <person name="Berges J.A."/>
            <person name="Brownlee C."/>
            <person name="Cadoret J.P."/>
            <person name="Chiovitti A."/>
            <person name="Choi C.J."/>
            <person name="Coesel S."/>
            <person name="De Martino A."/>
            <person name="Detter J.C."/>
            <person name="Durkin C."/>
            <person name="Falciatore A."/>
            <person name="Fournet J."/>
            <person name="Haruta M."/>
            <person name="Huysman M.J."/>
            <person name="Jenkins B.D."/>
            <person name="Jiroutova K."/>
            <person name="Jorgensen R.E."/>
            <person name="Joubert Y."/>
            <person name="Kaplan A."/>
            <person name="Kroger N."/>
            <person name="Kroth P.G."/>
            <person name="La Roche J."/>
            <person name="Lindquist E."/>
            <person name="Lommer M."/>
            <person name="Martin-Jezequel V."/>
            <person name="Lopez P.J."/>
            <person name="Lucas S."/>
            <person name="Mangogna M."/>
            <person name="McGinnis K."/>
            <person name="Medlin L.K."/>
            <person name="Montsant A."/>
            <person name="Oudot-Le Secq M.P."/>
            <person name="Napoli C."/>
            <person name="Obornik M."/>
            <person name="Parker M.S."/>
            <person name="Petit J.L."/>
            <person name="Porcel B.M."/>
            <person name="Poulsen N."/>
            <person name="Robison M."/>
            <person name="Rychlewski L."/>
            <person name="Rynearson T.A."/>
            <person name="Schmutz J."/>
            <person name="Shapiro H."/>
            <person name="Siaut M."/>
            <person name="Stanley M."/>
            <person name="Sussman M.R."/>
            <person name="Taylor A.R."/>
            <person name="Vardi A."/>
            <person name="von Dassow P."/>
            <person name="Vyverman W."/>
            <person name="Willis A."/>
            <person name="Wyrwicz L.S."/>
            <person name="Rokhsar D.S."/>
            <person name="Weissenbach J."/>
            <person name="Armbrust E.V."/>
            <person name="Green B.R."/>
            <person name="Van de Peer Y."/>
            <person name="Grigoriev I.V."/>
        </authorList>
    </citation>
    <scope>NUCLEOTIDE SEQUENCE [LARGE SCALE GENOMIC DNA]</scope>
    <source>
        <strain evidence="4 5">CCMP1335</strain>
    </source>
</reference>
<dbReference type="RefSeq" id="XP_002297169.1">
    <property type="nucleotide sequence ID" value="XM_002297133.1"/>
</dbReference>
<name>B8LDT7_THAPS</name>
<dbReference type="InterPro" id="IPR023296">
    <property type="entry name" value="Glyco_hydro_beta-prop_sf"/>
</dbReference>